<gene>
    <name evidence="8" type="primary">DMRT3</name>
    <name evidence="8" type="ORF">Ciccas_013617</name>
</gene>
<keyword evidence="3 5" id="KW-0238">DNA-binding</keyword>
<dbReference type="GO" id="GO:0046872">
    <property type="term" value="F:metal ion binding"/>
    <property type="evidence" value="ECO:0007669"/>
    <property type="project" value="UniProtKB-KW"/>
</dbReference>
<organism evidence="8 9">
    <name type="scientific">Cichlidogyrus casuarinus</name>
    <dbReference type="NCBI Taxonomy" id="1844966"/>
    <lineage>
        <taxon>Eukaryota</taxon>
        <taxon>Metazoa</taxon>
        <taxon>Spiralia</taxon>
        <taxon>Lophotrochozoa</taxon>
        <taxon>Platyhelminthes</taxon>
        <taxon>Monogenea</taxon>
        <taxon>Monopisthocotylea</taxon>
        <taxon>Dactylogyridea</taxon>
        <taxon>Ancyrocephalidae</taxon>
        <taxon>Cichlidogyrus</taxon>
    </lineage>
</organism>
<evidence type="ECO:0000256" key="6">
    <source>
        <dbReference type="SAM" id="MobiDB-lite"/>
    </source>
</evidence>
<name>A0ABD2PLC8_9PLAT</name>
<dbReference type="Pfam" id="PF00751">
    <property type="entry name" value="DM"/>
    <property type="match status" value="1"/>
</dbReference>
<sequence>MSKEQKRIPKCARCRNHGQIATLKGHKRRCPHRLCHCAACLLVVERQRIMAAQVALRRLQQNSINLQPKPQISTSPQPPKSKQPPPFSVDHLIS</sequence>
<dbReference type="EMBL" id="JBJKFK010006323">
    <property type="protein sequence ID" value="KAL3307858.1"/>
    <property type="molecule type" value="Genomic_DNA"/>
</dbReference>
<evidence type="ECO:0000256" key="4">
    <source>
        <dbReference type="ARBA" id="ARBA00023242"/>
    </source>
</evidence>
<dbReference type="SUPFAM" id="SSF82927">
    <property type="entry name" value="Cysteine-rich DNA binding domain, (DM domain)"/>
    <property type="match status" value="1"/>
</dbReference>
<dbReference type="PANTHER" id="PTHR12322">
    <property type="entry name" value="DOUBLESEX AND MAB-3 RELATED TRANSCRIPTION FACTOR DMRT"/>
    <property type="match status" value="1"/>
</dbReference>
<comment type="caution">
    <text evidence="8">The sequence shown here is derived from an EMBL/GenBank/DDBJ whole genome shotgun (WGS) entry which is preliminary data.</text>
</comment>
<accession>A0ABD2PLC8</accession>
<dbReference type="Gene3D" id="4.10.1040.10">
    <property type="entry name" value="DM DNA-binding domain"/>
    <property type="match status" value="1"/>
</dbReference>
<evidence type="ECO:0000313" key="8">
    <source>
        <dbReference type="EMBL" id="KAL3307858.1"/>
    </source>
</evidence>
<dbReference type="InterPro" id="IPR001275">
    <property type="entry name" value="DM_DNA-bd"/>
</dbReference>
<keyword evidence="1 5" id="KW-0479">Metal-binding</keyword>
<dbReference type="SMART" id="SM00301">
    <property type="entry name" value="DM"/>
    <property type="match status" value="1"/>
</dbReference>
<feature type="compositionally biased region" description="Pro residues" evidence="6">
    <location>
        <begin position="76"/>
        <end position="87"/>
    </location>
</feature>
<dbReference type="FunFam" id="4.10.1040.10:FF:000001">
    <property type="entry name" value="doublesex- and mab-3-related transcription factor 1"/>
    <property type="match status" value="1"/>
</dbReference>
<evidence type="ECO:0000313" key="9">
    <source>
        <dbReference type="Proteomes" id="UP001626550"/>
    </source>
</evidence>
<feature type="DNA-binding region" description="DM" evidence="5">
    <location>
        <begin position="11"/>
        <end position="58"/>
    </location>
</feature>
<evidence type="ECO:0000256" key="1">
    <source>
        <dbReference type="ARBA" id="ARBA00022723"/>
    </source>
</evidence>
<dbReference type="Proteomes" id="UP001626550">
    <property type="component" value="Unassembled WGS sequence"/>
</dbReference>
<keyword evidence="4 5" id="KW-0539">Nucleus</keyword>
<keyword evidence="9" id="KW-1185">Reference proteome</keyword>
<feature type="region of interest" description="Disordered" evidence="6">
    <location>
        <begin position="61"/>
        <end position="94"/>
    </location>
</feature>
<evidence type="ECO:0000256" key="2">
    <source>
        <dbReference type="ARBA" id="ARBA00022833"/>
    </source>
</evidence>
<protein>
    <submittedName>
        <fullName evidence="8">Doublesex and mab-3 transcription factor 3</fullName>
    </submittedName>
</protein>
<evidence type="ECO:0000259" key="7">
    <source>
        <dbReference type="PROSITE" id="PS50809"/>
    </source>
</evidence>
<dbReference type="PROSITE" id="PS50809">
    <property type="entry name" value="DM_2"/>
    <property type="match status" value="1"/>
</dbReference>
<feature type="domain" description="DM" evidence="7">
    <location>
        <begin position="11"/>
        <end position="58"/>
    </location>
</feature>
<evidence type="ECO:0000256" key="3">
    <source>
        <dbReference type="ARBA" id="ARBA00023125"/>
    </source>
</evidence>
<dbReference type="PROSITE" id="PS40000">
    <property type="entry name" value="DM_1"/>
    <property type="match status" value="1"/>
</dbReference>
<evidence type="ECO:0000256" key="5">
    <source>
        <dbReference type="PROSITE-ProRule" id="PRU00070"/>
    </source>
</evidence>
<reference evidence="8 9" key="1">
    <citation type="submission" date="2024-11" db="EMBL/GenBank/DDBJ databases">
        <title>Adaptive evolution of stress response genes in parasites aligns with host niche diversity.</title>
        <authorList>
            <person name="Hahn C."/>
            <person name="Resl P."/>
        </authorList>
    </citation>
    <scope>NUCLEOTIDE SEQUENCE [LARGE SCALE GENOMIC DNA]</scope>
    <source>
        <strain evidence="8">EGGRZ-B1_66</strain>
        <tissue evidence="8">Body</tissue>
    </source>
</reference>
<dbReference type="AlphaFoldDB" id="A0ABD2PLC8"/>
<keyword evidence="2 5" id="KW-0862">Zinc</keyword>
<dbReference type="GO" id="GO:0003677">
    <property type="term" value="F:DNA binding"/>
    <property type="evidence" value="ECO:0007669"/>
    <property type="project" value="UniProtKB-UniRule"/>
</dbReference>
<proteinExistence type="predicted"/>
<dbReference type="GO" id="GO:0005634">
    <property type="term" value="C:nucleus"/>
    <property type="evidence" value="ECO:0007669"/>
    <property type="project" value="UniProtKB-SubCell"/>
</dbReference>
<dbReference type="PANTHER" id="PTHR12322:SF53">
    <property type="entry name" value="DOUBLESEX-MAB RELATED 11E"/>
    <property type="match status" value="1"/>
</dbReference>
<comment type="subcellular location">
    <subcellularLocation>
        <location evidence="5">Nucleus</location>
    </subcellularLocation>
</comment>
<dbReference type="InterPro" id="IPR036407">
    <property type="entry name" value="DM_DNA-bd_sf"/>
</dbReference>
<dbReference type="InterPro" id="IPR026607">
    <property type="entry name" value="DMRT"/>
</dbReference>